<dbReference type="Pfam" id="PF00384">
    <property type="entry name" value="Molybdopterin"/>
    <property type="match status" value="1"/>
</dbReference>
<keyword evidence="4" id="KW-0408">Iron</keyword>
<dbReference type="GO" id="GO:0045333">
    <property type="term" value="P:cellular respiration"/>
    <property type="evidence" value="ECO:0007669"/>
    <property type="project" value="UniProtKB-ARBA"/>
</dbReference>
<dbReference type="SMART" id="SM00926">
    <property type="entry name" value="Molybdop_Fe4S4"/>
    <property type="match status" value="1"/>
</dbReference>
<dbReference type="Gene3D" id="2.20.25.90">
    <property type="entry name" value="ADC-like domains"/>
    <property type="match status" value="1"/>
</dbReference>
<dbReference type="PATRIC" id="fig|1384056.3.peg.2148"/>
<dbReference type="GO" id="GO:0016491">
    <property type="term" value="F:oxidoreductase activity"/>
    <property type="evidence" value="ECO:0007669"/>
    <property type="project" value="UniProtKB-KW"/>
</dbReference>
<dbReference type="Gene3D" id="3.40.228.10">
    <property type="entry name" value="Dimethylsulfoxide Reductase, domain 2"/>
    <property type="match status" value="1"/>
</dbReference>
<dbReference type="STRING" id="1384056.N787_14045"/>
<dbReference type="Proteomes" id="UP000029393">
    <property type="component" value="Unassembled WGS sequence"/>
</dbReference>
<dbReference type="InterPro" id="IPR050123">
    <property type="entry name" value="Prok_molybdopt-oxidoreductase"/>
</dbReference>
<dbReference type="Pfam" id="PF01568">
    <property type="entry name" value="Molydop_binding"/>
    <property type="match status" value="1"/>
</dbReference>
<evidence type="ECO:0000256" key="1">
    <source>
        <dbReference type="ARBA" id="ARBA00022485"/>
    </source>
</evidence>
<name>A0A091AWI8_9GAMM</name>
<reference evidence="7 8" key="1">
    <citation type="submission" date="2013-09" db="EMBL/GenBank/DDBJ databases">
        <title>Genome sequencing of Arenimonas metalli.</title>
        <authorList>
            <person name="Chen F."/>
            <person name="Wang G."/>
        </authorList>
    </citation>
    <scope>NUCLEOTIDE SEQUENCE [LARGE SCALE GENOMIC DNA]</scope>
    <source>
        <strain evidence="7 8">CF5-1</strain>
    </source>
</reference>
<dbReference type="OrthoDB" id="9810782at2"/>
<evidence type="ECO:0000256" key="2">
    <source>
        <dbReference type="ARBA" id="ARBA00022723"/>
    </source>
</evidence>
<dbReference type="EMBL" id="AVCK01000041">
    <property type="protein sequence ID" value="KFN43009.1"/>
    <property type="molecule type" value="Genomic_DNA"/>
</dbReference>
<keyword evidence="8" id="KW-1185">Reference proteome</keyword>
<keyword evidence="5" id="KW-0411">Iron-sulfur</keyword>
<sequence>MARTSRFRACPLCEAICGLELQYEADELVAIRGDAADPFSRGHVCPKGNALLDLEADPDRLRRPLRRRGRDWEEISWDEALAEAGERLAAVQREHGADAVGAYLGNPNVHHFGHIAYLPALLRSLRSKNLFSASSVDQWPSQLVDWLMYGHQFLLPIPDVDRTDYFLMLGANPVASNGSLMTAPGIARRLEALVARGRLVVVDPRRTETAAIASEHVFIRPGTDAWFLVALLQELLALGPPRIDAYAGKLSGLDEALRALAAFDTADVEARTGVPRARIARIAAEFRVAPAAVAYGRMGVSTQAHGTLCQWLIQLVNLVTGNLDRAGGSLPNEPAFPVTGPGTAAGHRDRWRSRVRGLPEFAGELPVSVLAEEIRTPGEGQLRALLTCAGNPVLSTPDGRGLDAALAGLDFMVSIDVYLNETTRHAHLILPPASPLTQPHYDVHFNAFAVRRVARLSLPLRERRDDERADWEIIDGLAAAHAAASGKPWRTLPPPLAMIDAGLARGDSGLDVAALAAAPHGLDLGPLRPSLLARLQTESGAIECAPPLLMDALAGLAAEPTDAGGLRLIGRRHVRSNNSWMHNAPRLVKGKPRHQLLMHPDDLARHGLADGARVRVSSAVGTIETDAVASDELMPGVACLPHGFGHDRPGIRLARAEAVAGASYNDLTDPTALDGPSGNAALNGLAVTVAPA</sequence>
<dbReference type="SUPFAM" id="SSF53706">
    <property type="entry name" value="Formate dehydrogenase/DMSO reductase, domains 1-3"/>
    <property type="match status" value="1"/>
</dbReference>
<accession>A0A091AWI8</accession>
<evidence type="ECO:0000313" key="7">
    <source>
        <dbReference type="EMBL" id="KFN43009.1"/>
    </source>
</evidence>
<comment type="caution">
    <text evidence="7">The sequence shown here is derived from an EMBL/GenBank/DDBJ whole genome shotgun (WGS) entry which is preliminary data.</text>
</comment>
<dbReference type="GO" id="GO:0043546">
    <property type="term" value="F:molybdopterin cofactor binding"/>
    <property type="evidence" value="ECO:0007669"/>
    <property type="project" value="InterPro"/>
</dbReference>
<keyword evidence="1" id="KW-0004">4Fe-4S</keyword>
<keyword evidence="2" id="KW-0479">Metal-binding</keyword>
<dbReference type="GO" id="GO:1990204">
    <property type="term" value="C:oxidoreductase complex"/>
    <property type="evidence" value="ECO:0007669"/>
    <property type="project" value="UniProtKB-ARBA"/>
</dbReference>
<dbReference type="InterPro" id="IPR006963">
    <property type="entry name" value="Mopterin_OxRdtase_4Fe-4S_dom"/>
</dbReference>
<organism evidence="7 8">
    <name type="scientific">Arenimonas metalli CF5-1</name>
    <dbReference type="NCBI Taxonomy" id="1384056"/>
    <lineage>
        <taxon>Bacteria</taxon>
        <taxon>Pseudomonadati</taxon>
        <taxon>Pseudomonadota</taxon>
        <taxon>Gammaproteobacteria</taxon>
        <taxon>Lysobacterales</taxon>
        <taxon>Lysobacteraceae</taxon>
        <taxon>Arenimonas</taxon>
    </lineage>
</organism>
<evidence type="ECO:0000256" key="3">
    <source>
        <dbReference type="ARBA" id="ARBA00023002"/>
    </source>
</evidence>
<evidence type="ECO:0000256" key="4">
    <source>
        <dbReference type="ARBA" id="ARBA00023004"/>
    </source>
</evidence>
<dbReference type="Gene3D" id="2.40.40.20">
    <property type="match status" value="1"/>
</dbReference>
<evidence type="ECO:0000259" key="6">
    <source>
        <dbReference type="PROSITE" id="PS51669"/>
    </source>
</evidence>
<dbReference type="InterPro" id="IPR006656">
    <property type="entry name" value="Mopterin_OxRdtase"/>
</dbReference>
<dbReference type="Pfam" id="PF04879">
    <property type="entry name" value="Molybdop_Fe4S4"/>
    <property type="match status" value="1"/>
</dbReference>
<dbReference type="InterPro" id="IPR006657">
    <property type="entry name" value="MoPterin_dinucl-bd_dom"/>
</dbReference>
<dbReference type="PROSITE" id="PS51669">
    <property type="entry name" value="4FE4S_MOW_BIS_MGD"/>
    <property type="match status" value="1"/>
</dbReference>
<evidence type="ECO:0000256" key="5">
    <source>
        <dbReference type="ARBA" id="ARBA00023014"/>
    </source>
</evidence>
<dbReference type="GO" id="GO:0016020">
    <property type="term" value="C:membrane"/>
    <property type="evidence" value="ECO:0007669"/>
    <property type="project" value="TreeGrafter"/>
</dbReference>
<dbReference type="Gene3D" id="3.40.50.740">
    <property type="match status" value="1"/>
</dbReference>
<dbReference type="PANTHER" id="PTHR43105">
    <property type="entry name" value="RESPIRATORY NITRATE REDUCTASE"/>
    <property type="match status" value="1"/>
</dbReference>
<evidence type="ECO:0000313" key="8">
    <source>
        <dbReference type="Proteomes" id="UP000029393"/>
    </source>
</evidence>
<gene>
    <name evidence="7" type="ORF">N787_14045</name>
</gene>
<dbReference type="PANTHER" id="PTHR43105:SF9">
    <property type="entry name" value="NADPH-FE(3+) OXIDOREDUCTASE SUBUNIT ALPHA"/>
    <property type="match status" value="1"/>
</dbReference>
<dbReference type="GO" id="GO:0046872">
    <property type="term" value="F:metal ion binding"/>
    <property type="evidence" value="ECO:0007669"/>
    <property type="project" value="UniProtKB-KW"/>
</dbReference>
<keyword evidence="3" id="KW-0560">Oxidoreductase</keyword>
<protein>
    <recommendedName>
        <fullName evidence="6">4Fe-4S Mo/W bis-MGD-type domain-containing protein</fullName>
    </recommendedName>
</protein>
<dbReference type="AlphaFoldDB" id="A0A091AWI8"/>
<dbReference type="eggNOG" id="COG0243">
    <property type="taxonomic scope" value="Bacteria"/>
</dbReference>
<feature type="domain" description="4Fe-4S Mo/W bis-MGD-type" evidence="6">
    <location>
        <begin position="3"/>
        <end position="59"/>
    </location>
</feature>
<dbReference type="GO" id="GO:0051539">
    <property type="term" value="F:4 iron, 4 sulfur cluster binding"/>
    <property type="evidence" value="ECO:0007669"/>
    <property type="project" value="UniProtKB-KW"/>
</dbReference>
<dbReference type="RefSeq" id="WP_034213999.1">
    <property type="nucleotide sequence ID" value="NZ_AVCK01000041.1"/>
</dbReference>
<proteinExistence type="predicted"/>